<proteinExistence type="predicted"/>
<protein>
    <submittedName>
        <fullName evidence="2">Uncharacterized protein</fullName>
    </submittedName>
</protein>
<reference evidence="2 3" key="1">
    <citation type="journal article" date="2016" name="Nat. Commun.">
        <title>Thousands of microbial genomes shed light on interconnected biogeochemical processes in an aquifer system.</title>
        <authorList>
            <person name="Anantharaman K."/>
            <person name="Brown C.T."/>
            <person name="Hug L.A."/>
            <person name="Sharon I."/>
            <person name="Castelle C.J."/>
            <person name="Probst A.J."/>
            <person name="Thomas B.C."/>
            <person name="Singh A."/>
            <person name="Wilkins M.J."/>
            <person name="Karaoz U."/>
            <person name="Brodie E.L."/>
            <person name="Williams K.H."/>
            <person name="Hubbard S.S."/>
            <person name="Banfield J.F."/>
        </authorList>
    </citation>
    <scope>NUCLEOTIDE SEQUENCE [LARGE SCALE GENOMIC DNA]</scope>
</reference>
<evidence type="ECO:0000256" key="1">
    <source>
        <dbReference type="SAM" id="MobiDB-lite"/>
    </source>
</evidence>
<sequence>MNQQFLIGAAIGLVVGGVGGWFLGSYQAAQSINAQIAQEQADRETLNPFEDVTTNPLEDVTTNPYENVKTNPFE</sequence>
<comment type="caution">
    <text evidence="2">The sequence shown here is derived from an EMBL/GenBank/DDBJ whole genome shotgun (WGS) entry which is preliminary data.</text>
</comment>
<dbReference type="EMBL" id="MFLZ01000015">
    <property type="protein sequence ID" value="OGG79970.1"/>
    <property type="molecule type" value="Genomic_DNA"/>
</dbReference>
<evidence type="ECO:0000313" key="2">
    <source>
        <dbReference type="EMBL" id="OGG79970.1"/>
    </source>
</evidence>
<feature type="compositionally biased region" description="Polar residues" evidence="1">
    <location>
        <begin position="52"/>
        <end position="74"/>
    </location>
</feature>
<dbReference type="Proteomes" id="UP000177372">
    <property type="component" value="Unassembled WGS sequence"/>
</dbReference>
<evidence type="ECO:0000313" key="3">
    <source>
        <dbReference type="Proteomes" id="UP000177372"/>
    </source>
</evidence>
<dbReference type="STRING" id="1798512.A3A39_01140"/>
<gene>
    <name evidence="2" type="ORF">A3A39_01140</name>
</gene>
<organism evidence="2 3">
    <name type="scientific">Candidatus Kaiserbacteria bacterium RIFCSPLOWO2_01_FULL_54_13</name>
    <dbReference type="NCBI Taxonomy" id="1798512"/>
    <lineage>
        <taxon>Bacteria</taxon>
        <taxon>Candidatus Kaiseribacteriota</taxon>
    </lineage>
</organism>
<dbReference type="AlphaFoldDB" id="A0A1F6F282"/>
<feature type="region of interest" description="Disordered" evidence="1">
    <location>
        <begin position="48"/>
        <end position="74"/>
    </location>
</feature>
<accession>A0A1F6F282</accession>
<name>A0A1F6F282_9BACT</name>